<dbReference type="Proteomes" id="UP001054902">
    <property type="component" value="Unassembled WGS sequence"/>
</dbReference>
<name>A0AAD3CY35_9STRA</name>
<evidence type="ECO:0000313" key="3">
    <source>
        <dbReference type="Proteomes" id="UP001054902"/>
    </source>
</evidence>
<dbReference type="InterPro" id="IPR051222">
    <property type="entry name" value="PPR/CCM1_RNA-binding"/>
</dbReference>
<reference evidence="2 3" key="1">
    <citation type="journal article" date="2021" name="Sci. Rep.">
        <title>The genome of the diatom Chaetoceros tenuissimus carries an ancient integrated fragment of an extant virus.</title>
        <authorList>
            <person name="Hongo Y."/>
            <person name="Kimura K."/>
            <person name="Takaki Y."/>
            <person name="Yoshida Y."/>
            <person name="Baba S."/>
            <person name="Kobayashi G."/>
            <person name="Nagasaki K."/>
            <person name="Hano T."/>
            <person name="Tomaru Y."/>
        </authorList>
    </citation>
    <scope>NUCLEOTIDE SEQUENCE [LARGE SCALE GENOMIC DNA]</scope>
    <source>
        <strain evidence="2 3">NIES-3715</strain>
    </source>
</reference>
<evidence type="ECO:0000256" key="1">
    <source>
        <dbReference type="ARBA" id="ARBA00022737"/>
    </source>
</evidence>
<keyword evidence="1" id="KW-0677">Repeat</keyword>
<sequence>MSRIKSSFVRISRGNVHSRWSRTNNESIRKNIVSSRSSFFQPESTSLKRRSTTVAFDESKLNFERKKTNIKSGSSFGAQCESNKKQTIQELALHIQSLRDPKVYSQYLDTHKTKVNDELIGDTIKLINSYAESKSHIPLSHVSQDSIPILLSGPEFCHSLMTSVILPHFANQERITGRQMDGVLYCTFKTIQSLGRLCLQRNKEHQNDKGNYQDSGNMRIGYLAENILRQLLNTPFPKVYTESRTDSGNQLRKVDYLYNNTLNTWSNIAASEKNPLAAKAAAQQAERLLLDLILSGRDSTPIGNGDSNKGTFLMSLKPDIVSFNTTIKSWSKSGRFQMDDGKKVDVTSVLAAERSEAMLRLLIDVYEQSKVLGEDSDCISPNRMSYEHVIQAWSRAIDSEAPQRASKILDEMIERYNRIYLESNDPIVDHENRPPFPSRQTFSSVLTTLARSSLLSSRETNDVISDAEALFKRMRRLGDKGFDINKPDTIAYNSLLQVYANNILVLLENDPNVEKLESAITLANRIDEIVHEMVAIHNDENIRINKDDTTPDFTTHHLAMSSYLRLCIEIAKLETKGEVLSLSSVDCAVKVKEHLQKLMHFWPKWNDLFTPFHRHRRVSHKPSQVEFEQVFDILLQNCNDERIINEFENLFFGKSNSATQIDPTTRMINSLILAYSRRASTHIEFARKADSIMTKVLKRYEKSLQNISEGRIIARPNTFTLHTVLAAYADACGKKELRYKSRYEAVERMEEILNQMEQMHMERIECRDPRIRKQMARVSPNVNSYNILLNTYSARSKHAKDINQVKALTSKAEGLIERMRTLSRRQNKRVRPDNYTYASLLNLLSETKDPNSSRKALDILGKAQKEIVDGCDVILFNTALKVIKNPLALEIFQKMKKGEFGERAKPDKFTYSKIMSSLGAEGTVEAAQEVENLYKDLLPHSTKDAKIKRGKDKRDNTPDIYCYNSIIAAWANVHTIDSCKRAENHLDTLLKKNSIDPDNASFSSVLKGYYGKVGKDAASDCERILDKREQYSKNNPLQLVITDYLLVIKKYQAEQRPKDSYRVLLRLLDQIKLQDGDFSGQRNQLTHCFNTVMFAFKKSRCQDSNDNIIELFNLLSSTPFIEPDGFTYYLLLSAHVENFNENTLHTVNEQFKLILNSEKKKGTQSARPSTSMFNIVLKACKKNPQNGTEDPLKIAYEHYESFEGSMKKWCLKPNEHTFNLMLAICKKHVEDEVKREELVQRLFIDCCRSGNLNKEFLSQCESMLSDQSFRNLVSSLTGTDIKRTGEISLHSFPSEFKKKAL</sequence>
<protein>
    <submittedName>
        <fullName evidence="2">Uncharacterized protein</fullName>
    </submittedName>
</protein>
<dbReference type="PANTHER" id="PTHR47942">
    <property type="entry name" value="TETRATRICOPEPTIDE REPEAT (TPR)-LIKE SUPERFAMILY PROTEIN-RELATED"/>
    <property type="match status" value="1"/>
</dbReference>
<dbReference type="Gene3D" id="1.25.40.10">
    <property type="entry name" value="Tetratricopeptide repeat domain"/>
    <property type="match status" value="4"/>
</dbReference>
<proteinExistence type="predicted"/>
<accession>A0AAD3CY35</accession>
<organism evidence="2 3">
    <name type="scientific">Chaetoceros tenuissimus</name>
    <dbReference type="NCBI Taxonomy" id="426638"/>
    <lineage>
        <taxon>Eukaryota</taxon>
        <taxon>Sar</taxon>
        <taxon>Stramenopiles</taxon>
        <taxon>Ochrophyta</taxon>
        <taxon>Bacillariophyta</taxon>
        <taxon>Coscinodiscophyceae</taxon>
        <taxon>Chaetocerotophycidae</taxon>
        <taxon>Chaetocerotales</taxon>
        <taxon>Chaetocerotaceae</taxon>
        <taxon>Chaetoceros</taxon>
    </lineage>
</organism>
<evidence type="ECO:0000313" key="2">
    <source>
        <dbReference type="EMBL" id="GFH52709.1"/>
    </source>
</evidence>
<keyword evidence="3" id="KW-1185">Reference proteome</keyword>
<comment type="caution">
    <text evidence="2">The sequence shown here is derived from an EMBL/GenBank/DDBJ whole genome shotgun (WGS) entry which is preliminary data.</text>
</comment>
<dbReference type="EMBL" id="BLLK01000046">
    <property type="protein sequence ID" value="GFH52709.1"/>
    <property type="molecule type" value="Genomic_DNA"/>
</dbReference>
<gene>
    <name evidence="2" type="ORF">CTEN210_09185</name>
</gene>
<dbReference type="InterPro" id="IPR011990">
    <property type="entry name" value="TPR-like_helical_dom_sf"/>
</dbReference>
<dbReference type="PANTHER" id="PTHR47942:SF63">
    <property type="entry name" value="PENTATRICOPEPTIDE REPEAT-CONTAINING PROTEIN"/>
    <property type="match status" value="1"/>
</dbReference>